<protein>
    <submittedName>
        <fullName evidence="2">NF038122 family metalloprotease</fullName>
    </submittedName>
</protein>
<reference evidence="2" key="1">
    <citation type="submission" date="2023-07" db="EMBL/GenBank/DDBJ databases">
        <authorList>
            <person name="Kim M."/>
        </authorList>
    </citation>
    <scope>NUCLEOTIDE SEQUENCE</scope>
    <source>
        <strain evidence="2">BIUV-7</strain>
    </source>
</reference>
<organism evidence="2 3">
    <name type="scientific">Sphingomonas natans</name>
    <dbReference type="NCBI Taxonomy" id="3063330"/>
    <lineage>
        <taxon>Bacteria</taxon>
        <taxon>Pseudomonadati</taxon>
        <taxon>Pseudomonadota</taxon>
        <taxon>Alphaproteobacteria</taxon>
        <taxon>Sphingomonadales</taxon>
        <taxon>Sphingomonadaceae</taxon>
        <taxon>Sphingomonas</taxon>
    </lineage>
</organism>
<feature type="signal peptide" evidence="1">
    <location>
        <begin position="1"/>
        <end position="25"/>
    </location>
</feature>
<comment type="caution">
    <text evidence="2">The sequence shown here is derived from an EMBL/GenBank/DDBJ whole genome shotgun (WGS) entry which is preliminary data.</text>
</comment>
<keyword evidence="2" id="KW-0378">Hydrolase</keyword>
<feature type="chain" id="PRO_5045330056" evidence="1">
    <location>
        <begin position="26"/>
        <end position="353"/>
    </location>
</feature>
<keyword evidence="2" id="KW-0645">Protease</keyword>
<dbReference type="Gene3D" id="3.40.390.10">
    <property type="entry name" value="Collagenase (Catalytic Domain)"/>
    <property type="match status" value="1"/>
</dbReference>
<dbReference type="NCBIfam" id="NF035944">
    <property type="entry name" value="PEPxxWA-CTERM"/>
    <property type="match status" value="1"/>
</dbReference>
<accession>A0ABT8Y9L8</accession>
<proteinExistence type="predicted"/>
<dbReference type="EMBL" id="JAUOTP010000004">
    <property type="protein sequence ID" value="MDO6415041.1"/>
    <property type="molecule type" value="Genomic_DNA"/>
</dbReference>
<gene>
    <name evidence="2" type="ORF">Q4F19_11675</name>
</gene>
<name>A0ABT8Y9L8_9SPHN</name>
<evidence type="ECO:0000313" key="2">
    <source>
        <dbReference type="EMBL" id="MDO6415041.1"/>
    </source>
</evidence>
<dbReference type="InterPro" id="IPR024079">
    <property type="entry name" value="MetalloPept_cat_dom_sf"/>
</dbReference>
<dbReference type="Proteomes" id="UP001169764">
    <property type="component" value="Unassembled WGS sequence"/>
</dbReference>
<keyword evidence="2" id="KW-0482">Metalloprotease</keyword>
<dbReference type="GO" id="GO:0008237">
    <property type="term" value="F:metallopeptidase activity"/>
    <property type="evidence" value="ECO:0007669"/>
    <property type="project" value="UniProtKB-KW"/>
</dbReference>
<dbReference type="RefSeq" id="WP_303542728.1">
    <property type="nucleotide sequence ID" value="NZ_JAUOTP010000004.1"/>
</dbReference>
<keyword evidence="3" id="KW-1185">Reference proteome</keyword>
<sequence length="353" mass="37050">MKRVRFSALVAATLLGGAVAPSAQALTINLVNTGGVEVGTAAYTGFRAAADYWQSVLLDDVTLNFSVGFSSTGFAPTTLGSTSSAASSKSTGAWKTALTADASTALDTSVVAHLPAVVSQTVNLNNTVQKALGIYTGSATATDATIRFNSARAFDFDTRDGFQTASSDFISVAVHEMGHALGFTSAVAQATTNLSRPSNTDLFRYKDGAWNITWGGDPYFSIDGGATEFMGNAGFSAGPDGFQTSHWREGGRIHDGVSCTILTEPQVGILDPTGGICQQGIVTAQDLAIFDAMGWDLNQNILQNLTYQKTTSSILTDYLASQAPESSTWAMMIVGFGFVGASMRRRTTRVTFA</sequence>
<evidence type="ECO:0000256" key="1">
    <source>
        <dbReference type="SAM" id="SignalP"/>
    </source>
</evidence>
<evidence type="ECO:0000313" key="3">
    <source>
        <dbReference type="Proteomes" id="UP001169764"/>
    </source>
</evidence>
<dbReference type="NCBIfam" id="NF038122">
    <property type="entry name" value="metallo_LGF"/>
    <property type="match status" value="1"/>
</dbReference>
<dbReference type="SUPFAM" id="SSF55486">
    <property type="entry name" value="Metalloproteases ('zincins'), catalytic domain"/>
    <property type="match status" value="2"/>
</dbReference>
<keyword evidence="1" id="KW-0732">Signal</keyword>